<evidence type="ECO:0000313" key="1">
    <source>
        <dbReference type="EMBL" id="KAI4355747.1"/>
    </source>
</evidence>
<dbReference type="EMBL" id="CM039427">
    <property type="protein sequence ID" value="KAI4355747.1"/>
    <property type="molecule type" value="Genomic_DNA"/>
</dbReference>
<comment type="caution">
    <text evidence="1">The sequence shown here is derived from an EMBL/GenBank/DDBJ whole genome shotgun (WGS) entry which is preliminary data.</text>
</comment>
<evidence type="ECO:0000313" key="2">
    <source>
        <dbReference type="Proteomes" id="UP000828941"/>
    </source>
</evidence>
<dbReference type="Proteomes" id="UP000828941">
    <property type="component" value="Chromosome 2"/>
</dbReference>
<gene>
    <name evidence="1" type="ORF">L6164_004491</name>
</gene>
<name>A0ACB9Q4L9_BAUVA</name>
<proteinExistence type="predicted"/>
<organism evidence="1 2">
    <name type="scientific">Bauhinia variegata</name>
    <name type="common">Purple orchid tree</name>
    <name type="synonym">Phanera variegata</name>
    <dbReference type="NCBI Taxonomy" id="167791"/>
    <lineage>
        <taxon>Eukaryota</taxon>
        <taxon>Viridiplantae</taxon>
        <taxon>Streptophyta</taxon>
        <taxon>Embryophyta</taxon>
        <taxon>Tracheophyta</taxon>
        <taxon>Spermatophyta</taxon>
        <taxon>Magnoliopsida</taxon>
        <taxon>eudicotyledons</taxon>
        <taxon>Gunneridae</taxon>
        <taxon>Pentapetalae</taxon>
        <taxon>rosids</taxon>
        <taxon>fabids</taxon>
        <taxon>Fabales</taxon>
        <taxon>Fabaceae</taxon>
        <taxon>Cercidoideae</taxon>
        <taxon>Cercideae</taxon>
        <taxon>Bauhiniinae</taxon>
        <taxon>Bauhinia</taxon>
    </lineage>
</organism>
<keyword evidence="2" id="KW-1185">Reference proteome</keyword>
<accession>A0ACB9Q4L9</accession>
<protein>
    <submittedName>
        <fullName evidence="1">Uncharacterized protein</fullName>
    </submittedName>
</protein>
<sequence length="400" mass="44648">MLLRSSSAPIPSSRLPHSKESSCESESILQLPRTRSVSLLTTSFHSAQHFDDTLKNPSKGLVERDLQSSTKPSKKNRILRSNIHNHTNQEITKLIRSDKVEKPHEKSVFKAKPSIQKLFPSSGLDKQALDDERCDAGKKDSSLQTLVMGGGMGKNGGRICGGGNGSDGGHESWWDSSQGNNYGKDSTDAYYQTMIEANPDNALLLGNYGKFLKEVRGDYPKAEKYLERAILANPGDGNVMSVYADLIWQTEKDADRAEGYFQQATKSSPDDCYVLASYAKFLWDAEEEDKDHQHDSNHTILIHPSSSKELIIALVYLHSLVVKAEEKGENFTNQQQQYSYIPQMTTEHMKGRDNHQPHILDSPTVEMENTVMLEKEPQSAGKDEVLSVELPAPPSWKKLV</sequence>
<reference evidence="1 2" key="1">
    <citation type="journal article" date="2022" name="DNA Res.">
        <title>Chromosomal-level genome assembly of the orchid tree Bauhinia variegata (Leguminosae; Cercidoideae) supports the allotetraploid origin hypothesis of Bauhinia.</title>
        <authorList>
            <person name="Zhong Y."/>
            <person name="Chen Y."/>
            <person name="Zheng D."/>
            <person name="Pang J."/>
            <person name="Liu Y."/>
            <person name="Luo S."/>
            <person name="Meng S."/>
            <person name="Qian L."/>
            <person name="Wei D."/>
            <person name="Dai S."/>
            <person name="Zhou R."/>
        </authorList>
    </citation>
    <scope>NUCLEOTIDE SEQUENCE [LARGE SCALE GENOMIC DNA]</scope>
    <source>
        <strain evidence="1">BV-YZ2020</strain>
    </source>
</reference>